<evidence type="ECO:0000313" key="1">
    <source>
        <dbReference type="Proteomes" id="UP000095283"/>
    </source>
</evidence>
<dbReference type="InterPro" id="IPR020376">
    <property type="entry name" value="Uncharacterised_F46C5.1"/>
</dbReference>
<evidence type="ECO:0000313" key="2">
    <source>
        <dbReference type="WBParaSite" id="Hba_09541"/>
    </source>
</evidence>
<accession>A0A1I7WWG2</accession>
<proteinExistence type="predicted"/>
<reference evidence="2" key="1">
    <citation type="submission" date="2016-11" db="UniProtKB">
        <authorList>
            <consortium name="WormBaseParasite"/>
        </authorList>
    </citation>
    <scope>IDENTIFICATION</scope>
</reference>
<organism evidence="1 2">
    <name type="scientific">Heterorhabditis bacteriophora</name>
    <name type="common">Entomopathogenic nematode worm</name>
    <dbReference type="NCBI Taxonomy" id="37862"/>
    <lineage>
        <taxon>Eukaryota</taxon>
        <taxon>Metazoa</taxon>
        <taxon>Ecdysozoa</taxon>
        <taxon>Nematoda</taxon>
        <taxon>Chromadorea</taxon>
        <taxon>Rhabditida</taxon>
        <taxon>Rhabditina</taxon>
        <taxon>Rhabditomorpha</taxon>
        <taxon>Strongyloidea</taxon>
        <taxon>Heterorhabditidae</taxon>
        <taxon>Heterorhabditis</taxon>
    </lineage>
</organism>
<dbReference type="WBParaSite" id="Hba_09541">
    <property type="protein sequence ID" value="Hba_09541"/>
    <property type="gene ID" value="Hba_09541"/>
</dbReference>
<dbReference type="Pfam" id="PF17351">
    <property type="entry name" value="DUF5380"/>
    <property type="match status" value="1"/>
</dbReference>
<keyword evidence="1" id="KW-1185">Reference proteome</keyword>
<sequence length="81" mass="9429">MSLPEAYQELLKKRKEIVEVTLMNLIERNVPYGIDPPQPALAEYETFQQNKKANYIITTDGKLVFRQYRRISAAQIMNIKG</sequence>
<protein>
    <submittedName>
        <fullName evidence="2">DNA topoisomerase VI subunit B</fullName>
    </submittedName>
</protein>
<dbReference type="Proteomes" id="UP000095283">
    <property type="component" value="Unplaced"/>
</dbReference>
<name>A0A1I7WWG2_HETBA</name>
<dbReference type="AlphaFoldDB" id="A0A1I7WWG2"/>